<keyword evidence="1" id="KW-0732">Signal</keyword>
<reference evidence="2 3" key="1">
    <citation type="submission" date="2016-11" db="EMBL/GenBank/DDBJ databases">
        <authorList>
            <person name="Jaros S."/>
            <person name="Januszkiewicz K."/>
            <person name="Wedrychowicz H."/>
        </authorList>
    </citation>
    <scope>NUCLEOTIDE SEQUENCE [LARGE SCALE GENOMIC DNA]</scope>
    <source>
        <strain evidence="2 3">DSM 22153</strain>
    </source>
</reference>
<feature type="chain" id="PRO_5012658381" description="DUF2946 domain-containing protein" evidence="1">
    <location>
        <begin position="30"/>
        <end position="134"/>
    </location>
</feature>
<name>A0A1M7NX21_9HYPH</name>
<evidence type="ECO:0000313" key="3">
    <source>
        <dbReference type="Proteomes" id="UP000186002"/>
    </source>
</evidence>
<keyword evidence="3" id="KW-1185">Reference proteome</keyword>
<dbReference type="OrthoDB" id="7863585at2"/>
<feature type="signal peptide" evidence="1">
    <location>
        <begin position="1"/>
        <end position="29"/>
    </location>
</feature>
<accession>A0A1M7NX21</accession>
<dbReference type="EMBL" id="FRBW01000005">
    <property type="protein sequence ID" value="SHN08574.1"/>
    <property type="molecule type" value="Genomic_DNA"/>
</dbReference>
<protein>
    <recommendedName>
        <fullName evidence="4">DUF2946 domain-containing protein</fullName>
    </recommendedName>
</protein>
<proteinExistence type="predicted"/>
<dbReference type="RefSeq" id="WP_073015132.1">
    <property type="nucleotide sequence ID" value="NZ_FRBW01000005.1"/>
</dbReference>
<evidence type="ECO:0000313" key="2">
    <source>
        <dbReference type="EMBL" id="SHN08574.1"/>
    </source>
</evidence>
<evidence type="ECO:0000256" key="1">
    <source>
        <dbReference type="SAM" id="SignalP"/>
    </source>
</evidence>
<dbReference type="Proteomes" id="UP000186002">
    <property type="component" value="Unassembled WGS sequence"/>
</dbReference>
<gene>
    <name evidence="2" type="ORF">SAMN05444272_4024</name>
</gene>
<dbReference type="AlphaFoldDB" id="A0A1M7NX21"/>
<sequence length="134" mass="13993">MLNRWLHIVFALFLALSAALTGVQSGAMAAMSVQDGSHAVAGQVTEIVICSGEGRRVIRVDESGNELPSPEKHPCCNLTCDNCSLCQTSAGVLPAAPASLPVFVRSSLTPVSLAQSHASARRLARARAPPRTTS</sequence>
<evidence type="ECO:0008006" key="4">
    <source>
        <dbReference type="Google" id="ProtNLM"/>
    </source>
</evidence>
<dbReference type="STRING" id="735517.SAMN05444272_4024"/>
<organism evidence="2 3">
    <name type="scientific">Roseibium suaedae</name>
    <dbReference type="NCBI Taxonomy" id="735517"/>
    <lineage>
        <taxon>Bacteria</taxon>
        <taxon>Pseudomonadati</taxon>
        <taxon>Pseudomonadota</taxon>
        <taxon>Alphaproteobacteria</taxon>
        <taxon>Hyphomicrobiales</taxon>
        <taxon>Stappiaceae</taxon>
        <taxon>Roseibium</taxon>
    </lineage>
</organism>